<evidence type="ECO:0000313" key="1">
    <source>
        <dbReference type="EMBL" id="MEJ7138474.1"/>
    </source>
</evidence>
<name>A0ACC6P2Q4_9BURK</name>
<evidence type="ECO:0000313" key="2">
    <source>
        <dbReference type="Proteomes" id="UP001364695"/>
    </source>
</evidence>
<gene>
    <name evidence="1" type="primary">rsgA</name>
    <name evidence="1" type="ORF">RV045_08530</name>
</gene>
<proteinExistence type="predicted"/>
<comment type="caution">
    <text evidence="1">The sequence shown here is derived from an EMBL/GenBank/DDBJ whole genome shotgun (WGS) entry which is preliminary data.</text>
</comment>
<sequence>MAPRQPRSAGSGRPGSGKKPVAAPDASLQEGWIVASHGRHDLMRTRSGETMHAHSRGKKSETVVGDRVLWRPTGDGAVIESVQPRSNLLYRQDLWRSKSFAANVDRLWIMVAVEPVFSESQLARALIAAQSADIAADILFNKSDLPGADAAHARLQPYADMGVAVHRLSLAQQPDAAKALLEPLLAGQRVLVLGPSGTGKSTLVNLLVPQAQAVTGEISQALNSGRHTTTHTRLFVPEGASAHPQDGWPVPALLDSPGFQEFGLQHVAPDALGGLMPDIARLSPDCRFLDCRHGHEPGCAVSAAVAAGRLSPRRLALYHEILNELVQGRQMRHGAETVGPGMGG</sequence>
<reference evidence="1" key="1">
    <citation type="submission" date="2023-10" db="EMBL/GenBank/DDBJ databases">
        <title>Amphibacter perezi, gen. nov., sp. nov. a novel taxa of the family Comamonadaceae, class Betaproteobacteria isolated from the skin microbiota of Pelophylax perezi from different populations.</title>
        <authorList>
            <person name="Costa S."/>
            <person name="Proenca D.N."/>
            <person name="Lopes I."/>
            <person name="Morais P.V."/>
        </authorList>
    </citation>
    <scope>NUCLEOTIDE SEQUENCE</scope>
    <source>
        <strain evidence="1">SL12-8</strain>
    </source>
</reference>
<accession>A0ACC6P2Q4</accession>
<dbReference type="EMBL" id="JAWDIE010000011">
    <property type="protein sequence ID" value="MEJ7138474.1"/>
    <property type="molecule type" value="Genomic_DNA"/>
</dbReference>
<keyword evidence="2" id="KW-1185">Reference proteome</keyword>
<protein>
    <submittedName>
        <fullName evidence="1">Ribosome small subunit-dependent GTPase A</fullName>
    </submittedName>
</protein>
<organism evidence="1 2">
    <name type="scientific">Amphibiibacter pelophylacis</name>
    <dbReference type="NCBI Taxonomy" id="1799477"/>
    <lineage>
        <taxon>Bacteria</taxon>
        <taxon>Pseudomonadati</taxon>
        <taxon>Pseudomonadota</taxon>
        <taxon>Betaproteobacteria</taxon>
        <taxon>Burkholderiales</taxon>
        <taxon>Sphaerotilaceae</taxon>
        <taxon>Amphibiibacter</taxon>
    </lineage>
</organism>
<dbReference type="Proteomes" id="UP001364695">
    <property type="component" value="Unassembled WGS sequence"/>
</dbReference>